<protein>
    <recommendedName>
        <fullName evidence="6">SWIRM domain-containing protein</fullName>
    </recommendedName>
</protein>
<evidence type="ECO:0000256" key="2">
    <source>
        <dbReference type="ARBA" id="ARBA00022853"/>
    </source>
</evidence>
<dbReference type="HOGENOM" id="CLU_004498_5_0_1"/>
<evidence type="ECO:0000256" key="4">
    <source>
        <dbReference type="ARBA" id="ARBA00056030"/>
    </source>
</evidence>
<evidence type="ECO:0000256" key="3">
    <source>
        <dbReference type="ARBA" id="ARBA00023002"/>
    </source>
</evidence>
<evidence type="ECO:0000256" key="1">
    <source>
        <dbReference type="ARBA" id="ARBA00005995"/>
    </source>
</evidence>
<dbReference type="PANTHER" id="PTHR10742:SF260">
    <property type="entry name" value="PROTEIN FLOWERING LOCUS D"/>
    <property type="match status" value="1"/>
</dbReference>
<feature type="region of interest" description="Disordered" evidence="5">
    <location>
        <begin position="792"/>
        <end position="813"/>
    </location>
</feature>
<evidence type="ECO:0000256" key="5">
    <source>
        <dbReference type="SAM" id="MobiDB-lite"/>
    </source>
</evidence>
<dbReference type="FunFam" id="1.10.10.10:FF:000064">
    <property type="entry name" value="Lysine-specific histone demethylase 1A"/>
    <property type="match status" value="1"/>
</dbReference>
<name>A0A0E0KTU6_ORYPU</name>
<reference evidence="7" key="1">
    <citation type="submission" date="2015-04" db="UniProtKB">
        <authorList>
            <consortium name="EnsemblPlants"/>
        </authorList>
    </citation>
    <scope>IDENTIFICATION</scope>
</reference>
<dbReference type="AlphaFoldDB" id="A0A0E0KTU6"/>
<feature type="compositionally biased region" description="Low complexity" evidence="5">
    <location>
        <begin position="33"/>
        <end position="43"/>
    </location>
</feature>
<organism evidence="7">
    <name type="scientific">Oryza punctata</name>
    <name type="common">Red rice</name>
    <dbReference type="NCBI Taxonomy" id="4537"/>
    <lineage>
        <taxon>Eukaryota</taxon>
        <taxon>Viridiplantae</taxon>
        <taxon>Streptophyta</taxon>
        <taxon>Embryophyta</taxon>
        <taxon>Tracheophyta</taxon>
        <taxon>Spermatophyta</taxon>
        <taxon>Magnoliopsida</taxon>
        <taxon>Liliopsida</taxon>
        <taxon>Poales</taxon>
        <taxon>Poaceae</taxon>
        <taxon>BOP clade</taxon>
        <taxon>Oryzoideae</taxon>
        <taxon>Oryzeae</taxon>
        <taxon>Oryzinae</taxon>
        <taxon>Oryza</taxon>
    </lineage>
</organism>
<comment type="similarity">
    <text evidence="1">Belongs to the flavin monoamine oxidase family.</text>
</comment>
<keyword evidence="2" id="KW-0156">Chromatin regulator</keyword>
<dbReference type="SUPFAM" id="SSF46689">
    <property type="entry name" value="Homeodomain-like"/>
    <property type="match status" value="1"/>
</dbReference>
<feature type="region of interest" description="Disordered" evidence="5">
    <location>
        <begin position="1"/>
        <end position="82"/>
    </location>
</feature>
<dbReference type="InterPro" id="IPR007526">
    <property type="entry name" value="SWIRM"/>
</dbReference>
<dbReference type="SUPFAM" id="SSF51905">
    <property type="entry name" value="FAD/NAD(P)-binding domain"/>
    <property type="match status" value="1"/>
</dbReference>
<dbReference type="SUPFAM" id="SSF54373">
    <property type="entry name" value="FAD-linked reductases, C-terminal domain"/>
    <property type="match status" value="1"/>
</dbReference>
<feature type="domain" description="SWIRM" evidence="6">
    <location>
        <begin position="90"/>
        <end position="191"/>
    </location>
</feature>
<dbReference type="GO" id="GO:0006325">
    <property type="term" value="P:chromatin organization"/>
    <property type="evidence" value="ECO:0007669"/>
    <property type="project" value="UniProtKB-KW"/>
</dbReference>
<dbReference type="GO" id="GO:0050660">
    <property type="term" value="F:flavin adenine dinucleotide binding"/>
    <property type="evidence" value="ECO:0007669"/>
    <property type="project" value="UniProtKB-ARBA"/>
</dbReference>
<dbReference type="eggNOG" id="KOG0029">
    <property type="taxonomic scope" value="Eukaryota"/>
</dbReference>
<dbReference type="InterPro" id="IPR009057">
    <property type="entry name" value="Homeodomain-like_sf"/>
</dbReference>
<feature type="compositionally biased region" description="Basic residues" evidence="5">
    <location>
        <begin position="44"/>
        <end position="55"/>
    </location>
</feature>
<dbReference type="Gene3D" id="3.50.50.60">
    <property type="entry name" value="FAD/NAD(P)-binding domain"/>
    <property type="match status" value="1"/>
</dbReference>
<dbReference type="GO" id="GO:0052901">
    <property type="term" value="F:spermine oxidase activity"/>
    <property type="evidence" value="ECO:0007669"/>
    <property type="project" value="UniProtKB-ARBA"/>
</dbReference>
<dbReference type="PANTHER" id="PTHR10742">
    <property type="entry name" value="FLAVIN MONOAMINE OXIDASE"/>
    <property type="match status" value="1"/>
</dbReference>
<reference evidence="7" key="2">
    <citation type="submission" date="2018-05" db="EMBL/GenBank/DDBJ databases">
        <title>OpunRS2 (Oryza punctata Reference Sequence Version 2).</title>
        <authorList>
            <person name="Zhang J."/>
            <person name="Kudrna D."/>
            <person name="Lee S."/>
            <person name="Talag J."/>
            <person name="Welchert J."/>
            <person name="Wing R.A."/>
        </authorList>
    </citation>
    <scope>NUCLEOTIDE SEQUENCE [LARGE SCALE GENOMIC DNA]</scope>
</reference>
<comment type="function">
    <text evidence="4">Probable histone demethylase.</text>
</comment>
<dbReference type="STRING" id="4537.A0A0E0KTU6"/>
<feature type="compositionally biased region" description="Pro residues" evidence="5">
    <location>
        <begin position="1"/>
        <end position="10"/>
    </location>
</feature>
<proteinExistence type="inferred from homology"/>
<feature type="compositionally biased region" description="Pro residues" evidence="5">
    <location>
        <begin position="20"/>
        <end position="32"/>
    </location>
</feature>
<dbReference type="GO" id="GO:0046208">
    <property type="term" value="P:spermine catabolic process"/>
    <property type="evidence" value="ECO:0007669"/>
    <property type="project" value="UniProtKB-ARBA"/>
</dbReference>
<dbReference type="InterPro" id="IPR002937">
    <property type="entry name" value="Amino_oxidase"/>
</dbReference>
<evidence type="ECO:0000313" key="8">
    <source>
        <dbReference type="Proteomes" id="UP000026962"/>
    </source>
</evidence>
<dbReference type="EnsemblPlants" id="OPUNC04G19210.1">
    <property type="protein sequence ID" value="OPUNC04G19210.1"/>
    <property type="gene ID" value="OPUNC04G19210"/>
</dbReference>
<dbReference type="Proteomes" id="UP000026962">
    <property type="component" value="Chromosome 4"/>
</dbReference>
<sequence length="813" mass="87296">MSDQPPPYTPLPLLSSFPTNPYPAQTPDPAPTPTLLLPNPAFPNKRKRTGFRRKLPSGSPATPAAVAVAASPSAQPPPPASAADDIIVINREPTAEAVTALTAGFPADSLTDEEIEAGVVSDVGGIEQVNYILIRNHLLTRWRETFNSWLAKESFATLIPPHCDHLLNAAYSFLVSHGHINFGVAAAIKERLPKEPTRPNTVIVVGAGLAGLAAARQLVAFGFKVVVLEGRKRCGGRVYTKKMEGGGRSAAGDLGGSVLTGTFGNPLGIVAKQLGLPMHKIRDKCPLYRPDGSPVDPEVDKKVEGTFNKLLDKSSLLRASMGDVAMDVSLGAALETLLQTDGDISTDQEMNLFNWHLANLEYANAGLLSKLSLAFWDQDDPYDMGGDHCFLPGGNGRLVQALAENVPIVYERTVHTIRYGGDGVQVVVNGGQVYEGDMALCTVPLGVLKNGGVKFVPELPQRKLDGIKRLGFGLLNKVAMLFPHVFWSTDLDTFGHLTEDPSHRGEFFLFYSYATVAGGPLLMALVAGEAAHNFETTPPTDAVSSVLKILRGIYEPQGIEVPDPLQSVCTRWGTDSFSLGSYSHVAVGASGDDYDILAESVGDGRLFFAGEATTRRYPATMHGAFISGLREAANITLHANARAAKSKVEKGPSTNTQACAALLMDLFRQPDLEFGSFSVIFGGKASDPKSPAILKVELGGPRKKGATEGGKADQHHSNKLLFQQLQSHFNQQQQLYVYTLLSRQQAMELREVRGGDEMRLHYLCEKLGVKLVGRKGLGPGADAVIASIKAERNSSRTKTRPSKLKIGIPKSKS</sequence>
<accession>A0A0E0KTU6</accession>
<evidence type="ECO:0000259" key="6">
    <source>
        <dbReference type="PROSITE" id="PS50934"/>
    </source>
</evidence>
<dbReference type="Pfam" id="PF01593">
    <property type="entry name" value="Amino_oxidase"/>
    <property type="match status" value="1"/>
</dbReference>
<dbReference type="Gene3D" id="1.10.10.10">
    <property type="entry name" value="Winged helix-like DNA-binding domain superfamily/Winged helix DNA-binding domain"/>
    <property type="match status" value="1"/>
</dbReference>
<feature type="compositionally biased region" description="Low complexity" evidence="5">
    <location>
        <begin position="56"/>
        <end position="73"/>
    </location>
</feature>
<dbReference type="InterPro" id="IPR036188">
    <property type="entry name" value="FAD/NAD-bd_sf"/>
</dbReference>
<keyword evidence="8" id="KW-1185">Reference proteome</keyword>
<dbReference type="GO" id="GO:1903602">
    <property type="term" value="P:thermospermine catabolic process"/>
    <property type="evidence" value="ECO:0007669"/>
    <property type="project" value="UniProtKB-ARBA"/>
</dbReference>
<keyword evidence="3" id="KW-0560">Oxidoreductase</keyword>
<dbReference type="InterPro" id="IPR036388">
    <property type="entry name" value="WH-like_DNA-bd_sf"/>
</dbReference>
<dbReference type="Gramene" id="OPUNC04G19210.1">
    <property type="protein sequence ID" value="OPUNC04G19210.1"/>
    <property type="gene ID" value="OPUNC04G19210"/>
</dbReference>
<dbReference type="Pfam" id="PF04433">
    <property type="entry name" value="SWIRM"/>
    <property type="match status" value="1"/>
</dbReference>
<dbReference type="Gene3D" id="3.90.660.10">
    <property type="match status" value="1"/>
</dbReference>
<dbReference type="PROSITE" id="PS50934">
    <property type="entry name" value="SWIRM"/>
    <property type="match status" value="1"/>
</dbReference>
<dbReference type="InterPro" id="IPR050281">
    <property type="entry name" value="Flavin_monoamine_oxidase"/>
</dbReference>
<evidence type="ECO:0000313" key="7">
    <source>
        <dbReference type="EnsemblPlants" id="OPUNC04G19210.1"/>
    </source>
</evidence>
<dbReference type="OMA" id="IRNHLLC"/>